<dbReference type="Proteomes" id="UP000254572">
    <property type="component" value="Unassembled WGS sequence"/>
</dbReference>
<reference evidence="2 3" key="1">
    <citation type="submission" date="2018-06" db="EMBL/GenBank/DDBJ databases">
        <authorList>
            <consortium name="Pathogen Informatics"/>
            <person name="Doyle S."/>
        </authorList>
    </citation>
    <scope>NUCLEOTIDE SEQUENCE [LARGE SCALE GENOMIC DNA]</scope>
    <source>
        <strain evidence="2 3">NCTC13294</strain>
    </source>
</reference>
<feature type="transmembrane region" description="Helical" evidence="1">
    <location>
        <begin position="47"/>
        <end position="69"/>
    </location>
</feature>
<keyword evidence="1" id="KW-0472">Membrane</keyword>
<evidence type="ECO:0000256" key="1">
    <source>
        <dbReference type="SAM" id="Phobius"/>
    </source>
</evidence>
<dbReference type="EMBL" id="UFUW01000001">
    <property type="protein sequence ID" value="SUX24067.1"/>
    <property type="molecule type" value="Genomic_DNA"/>
</dbReference>
<feature type="transmembrane region" description="Helical" evidence="1">
    <location>
        <begin position="21"/>
        <end position="41"/>
    </location>
</feature>
<evidence type="ECO:0000313" key="2">
    <source>
        <dbReference type="EMBL" id="SUX24067.1"/>
    </source>
</evidence>
<evidence type="ECO:0000313" key="3">
    <source>
        <dbReference type="Proteomes" id="UP000254572"/>
    </source>
</evidence>
<feature type="transmembrane region" description="Helical" evidence="1">
    <location>
        <begin position="81"/>
        <end position="111"/>
    </location>
</feature>
<accession>A0A381EB93</accession>
<dbReference type="AlphaFoldDB" id="A0A381EB93"/>
<proteinExistence type="predicted"/>
<protein>
    <submittedName>
        <fullName evidence="2">Uncharacterized protein</fullName>
    </submittedName>
</protein>
<dbReference type="RefSeq" id="WP_147293497.1">
    <property type="nucleotide sequence ID" value="NZ_JBHLZC010000002.1"/>
</dbReference>
<gene>
    <name evidence="2" type="ORF">NCTC13294_01677</name>
</gene>
<name>A0A381EB93_9GAMM</name>
<feature type="transmembrane region" description="Helical" evidence="1">
    <location>
        <begin position="117"/>
        <end position="139"/>
    </location>
</feature>
<keyword evidence="1" id="KW-1133">Transmembrane helix</keyword>
<sequence length="156" mass="17058">MTDTTPSQMPQDEQNSPRFATGWLITIMSLVPSILFLLVYGHRGSPAWLYVCMLGGAGLVSASAIGWLANQLKLRRDIGSIVLFILIGVFIGPLLGGMTFCVITFAIVFTFHLPLSAFINSVLVTFTYAMMALAVGLLVGCFHLPRNSRDEDEDEE</sequence>
<keyword evidence="3" id="KW-1185">Reference proteome</keyword>
<keyword evidence="1" id="KW-0812">Transmembrane</keyword>
<organism evidence="2 3">
    <name type="scientific">Cardiobacterium valvarum</name>
    <dbReference type="NCBI Taxonomy" id="194702"/>
    <lineage>
        <taxon>Bacteria</taxon>
        <taxon>Pseudomonadati</taxon>
        <taxon>Pseudomonadota</taxon>
        <taxon>Gammaproteobacteria</taxon>
        <taxon>Cardiobacteriales</taxon>
        <taxon>Cardiobacteriaceae</taxon>
        <taxon>Cardiobacterium</taxon>
    </lineage>
</organism>